<accession>A0A0H2RF54</accession>
<evidence type="ECO:0000313" key="1">
    <source>
        <dbReference type="EMBL" id="KLO08178.1"/>
    </source>
</evidence>
<dbReference type="Proteomes" id="UP000053477">
    <property type="component" value="Unassembled WGS sequence"/>
</dbReference>
<dbReference type="EMBL" id="KQ086103">
    <property type="protein sequence ID" value="KLO08178.1"/>
    <property type="molecule type" value="Genomic_DNA"/>
</dbReference>
<protein>
    <submittedName>
        <fullName evidence="1">Uncharacterized protein</fullName>
    </submittedName>
</protein>
<name>A0A0H2RF54_9AGAM</name>
<organism evidence="1 2">
    <name type="scientific">Schizopora paradoxa</name>
    <dbReference type="NCBI Taxonomy" id="27342"/>
    <lineage>
        <taxon>Eukaryota</taxon>
        <taxon>Fungi</taxon>
        <taxon>Dikarya</taxon>
        <taxon>Basidiomycota</taxon>
        <taxon>Agaricomycotina</taxon>
        <taxon>Agaricomycetes</taxon>
        <taxon>Hymenochaetales</taxon>
        <taxon>Schizoporaceae</taxon>
        <taxon>Schizopora</taxon>
    </lineage>
</organism>
<dbReference type="InParanoid" id="A0A0H2RF54"/>
<keyword evidence="2" id="KW-1185">Reference proteome</keyword>
<dbReference type="AlphaFoldDB" id="A0A0H2RF54"/>
<sequence>MDDVFVLGRIFNISQEPQEPQGFLDALNHSRQLSICEYRLQYAGLPFTPNIIRGKGTILNLRYNTLFLCPCVLWLLLGEDSLDLIGVCSSSSKTIRIQGVQQLRQAFILQYISQCQFPNIYPVETTGLGRRLINDSLGLSSDLRNYGRLSSRVSF</sequence>
<proteinExistence type="predicted"/>
<gene>
    <name evidence="1" type="ORF">SCHPADRAFT_618501</name>
</gene>
<evidence type="ECO:0000313" key="2">
    <source>
        <dbReference type="Proteomes" id="UP000053477"/>
    </source>
</evidence>
<reference evidence="1 2" key="1">
    <citation type="submission" date="2015-04" db="EMBL/GenBank/DDBJ databases">
        <title>Complete genome sequence of Schizopora paradoxa KUC8140, a cosmopolitan wood degrader in East Asia.</title>
        <authorList>
            <consortium name="DOE Joint Genome Institute"/>
            <person name="Min B."/>
            <person name="Park H."/>
            <person name="Jang Y."/>
            <person name="Kim J.-J."/>
            <person name="Kim K.H."/>
            <person name="Pangilinan J."/>
            <person name="Lipzen A."/>
            <person name="Riley R."/>
            <person name="Grigoriev I.V."/>
            <person name="Spatafora J.W."/>
            <person name="Choi I.-G."/>
        </authorList>
    </citation>
    <scope>NUCLEOTIDE SEQUENCE [LARGE SCALE GENOMIC DNA]</scope>
    <source>
        <strain evidence="1 2">KUC8140</strain>
    </source>
</reference>